<dbReference type="AlphaFoldDB" id="A0AAI9CYA9"/>
<dbReference type="Proteomes" id="UP001253463">
    <property type="component" value="Unassembled WGS sequence"/>
</dbReference>
<evidence type="ECO:0000313" key="2">
    <source>
        <dbReference type="Proteomes" id="UP001253463"/>
    </source>
</evidence>
<accession>A0AAI9CYA9</accession>
<protein>
    <submittedName>
        <fullName evidence="1">Uncharacterized protein</fullName>
    </submittedName>
</protein>
<gene>
    <name evidence="1" type="ORF">RZY48_003931</name>
</gene>
<name>A0AAI9CYA9_9VIBR</name>
<comment type="caution">
    <text evidence="1">The sequence shown here is derived from an EMBL/GenBank/DDBJ whole genome shotgun (WGS) entry which is preliminary data.</text>
</comment>
<proteinExistence type="predicted"/>
<sequence length="144" mass="16811">MDVDINMRKLIFLICFLLTYPLNAEEFSIFETQVKLNEKCTLQITSTDKSLYSEDLSRIGTQNCSFIKLAETSLIHLERFNDNYVVLVESQSLDSNQCLSRYGALIFRRNKPIELVNWVKESRSCGADRERTVFEYFLKKSMAK</sequence>
<reference evidence="1" key="1">
    <citation type="submission" date="2023-10" db="EMBL/GenBank/DDBJ databases">
        <authorList>
            <consortium name="PulseNet: The National Subtyping Network for Foodborne Disease Surveillance"/>
        </authorList>
    </citation>
    <scope>NUCLEOTIDE SEQUENCE</scope>
    <source>
        <strain evidence="1">PNUSAV004886</strain>
    </source>
</reference>
<organism evidence="1 2">
    <name type="scientific">Vibrio navarrensis</name>
    <dbReference type="NCBI Taxonomy" id="29495"/>
    <lineage>
        <taxon>Bacteria</taxon>
        <taxon>Pseudomonadati</taxon>
        <taxon>Pseudomonadota</taxon>
        <taxon>Gammaproteobacteria</taxon>
        <taxon>Vibrionales</taxon>
        <taxon>Vibrionaceae</taxon>
        <taxon>Vibrio</taxon>
    </lineage>
</organism>
<dbReference type="EMBL" id="ABNSCA010000021">
    <property type="protein sequence ID" value="ELN6934441.1"/>
    <property type="molecule type" value="Genomic_DNA"/>
</dbReference>
<evidence type="ECO:0000313" key="1">
    <source>
        <dbReference type="EMBL" id="ELN6934441.1"/>
    </source>
</evidence>